<keyword evidence="4" id="KW-1185">Reference proteome</keyword>
<sequence>MSNEVIQEKGRVRSLAETDVKKKLVNDKWRRICSIDKCEKQAQRKGLCARHLTEDKKRQQSTETAAVSHQSFSYLPTQDSSIISDNSTNVVSTTERDTVQNTFHEYENTQTTTIQALSARQNIAIPSVSKPSASSYDSIVSTDQVDTSRSSITITPSGK</sequence>
<gene>
    <name evidence="3" type="ORF">JXQ802_LOCUS45765</name>
    <name evidence="2" type="ORF">PYM288_LOCUS19652</name>
</gene>
<protein>
    <submittedName>
        <fullName evidence="3">Uncharacterized protein</fullName>
    </submittedName>
</protein>
<reference evidence="3" key="1">
    <citation type="submission" date="2021-02" db="EMBL/GenBank/DDBJ databases">
        <authorList>
            <person name="Nowell W R."/>
        </authorList>
    </citation>
    <scope>NUCLEOTIDE SEQUENCE</scope>
</reference>
<dbReference type="EMBL" id="CAJNOL010003896">
    <property type="protein sequence ID" value="CAF1576690.1"/>
    <property type="molecule type" value="Genomic_DNA"/>
</dbReference>
<evidence type="ECO:0000256" key="1">
    <source>
        <dbReference type="SAM" id="MobiDB-lite"/>
    </source>
</evidence>
<accession>A0A815YYT3</accession>
<comment type="caution">
    <text evidence="3">The sequence shown here is derived from an EMBL/GenBank/DDBJ whole genome shotgun (WGS) entry which is preliminary data.</text>
</comment>
<dbReference type="AlphaFoldDB" id="A0A815YYT3"/>
<dbReference type="EMBL" id="CAJNOH010000672">
    <property type="protein sequence ID" value="CAF1100601.1"/>
    <property type="molecule type" value="Genomic_DNA"/>
</dbReference>
<feature type="compositionally biased region" description="Polar residues" evidence="1">
    <location>
        <begin position="129"/>
        <end position="159"/>
    </location>
</feature>
<name>A0A815YYT3_9BILA</name>
<feature type="region of interest" description="Disordered" evidence="1">
    <location>
        <begin position="127"/>
        <end position="159"/>
    </location>
</feature>
<evidence type="ECO:0000313" key="2">
    <source>
        <dbReference type="EMBL" id="CAF1100601.1"/>
    </source>
</evidence>
<proteinExistence type="predicted"/>
<organism evidence="3 4">
    <name type="scientific">Rotaria sordida</name>
    <dbReference type="NCBI Taxonomy" id="392033"/>
    <lineage>
        <taxon>Eukaryota</taxon>
        <taxon>Metazoa</taxon>
        <taxon>Spiralia</taxon>
        <taxon>Gnathifera</taxon>
        <taxon>Rotifera</taxon>
        <taxon>Eurotatoria</taxon>
        <taxon>Bdelloidea</taxon>
        <taxon>Philodinida</taxon>
        <taxon>Philodinidae</taxon>
        <taxon>Rotaria</taxon>
    </lineage>
</organism>
<dbReference type="Proteomes" id="UP000663870">
    <property type="component" value="Unassembled WGS sequence"/>
</dbReference>
<dbReference type="Proteomes" id="UP000663854">
    <property type="component" value="Unassembled WGS sequence"/>
</dbReference>
<evidence type="ECO:0000313" key="3">
    <source>
        <dbReference type="EMBL" id="CAF1576690.1"/>
    </source>
</evidence>
<evidence type="ECO:0000313" key="4">
    <source>
        <dbReference type="Proteomes" id="UP000663870"/>
    </source>
</evidence>